<feature type="compositionally biased region" description="Polar residues" evidence="2">
    <location>
        <begin position="25"/>
        <end position="34"/>
    </location>
</feature>
<feature type="region of interest" description="Disordered" evidence="2">
    <location>
        <begin position="22"/>
        <end position="58"/>
    </location>
</feature>
<evidence type="ECO:0000256" key="1">
    <source>
        <dbReference type="SAM" id="Coils"/>
    </source>
</evidence>
<proteinExistence type="predicted"/>
<evidence type="ECO:0000256" key="2">
    <source>
        <dbReference type="SAM" id="MobiDB-lite"/>
    </source>
</evidence>
<reference evidence="4" key="1">
    <citation type="submission" date="2025-08" db="UniProtKB">
        <authorList>
            <consortium name="RefSeq"/>
        </authorList>
    </citation>
    <scope>IDENTIFICATION</scope>
    <source>
        <strain evidence="4">11010-0011.00</strain>
        <tissue evidence="4">Whole body</tissue>
    </source>
</reference>
<dbReference type="OrthoDB" id="7694231at2759"/>
<dbReference type="AlphaFoldDB" id="A0A6J2U3D6"/>
<name>A0A6J2U3D6_DROLE</name>
<feature type="compositionally biased region" description="Basic and acidic residues" evidence="2">
    <location>
        <begin position="37"/>
        <end position="47"/>
    </location>
</feature>
<dbReference type="GeneID" id="115630649"/>
<feature type="coiled-coil region" evidence="1">
    <location>
        <begin position="245"/>
        <end position="314"/>
    </location>
</feature>
<sequence>MERGTASISSFNTFKEMRHSVFSKAPTSANSMPSGRTRPEPPLKPFRDAATPADEATKHTNLKQQHELQMHVLAPLPSEHKIVPAEMTTAMLTANCLLEPQVTPWRSKRENAASMKVFTTVMLHAWRQRREEVRQLQQAVDRLQKSSMKAKNQLHVYTTLMRVEQKRNSELQLQLKQSTLNVTKVRSSCDSLTTSVLNLTADKALLEQEISYRKNEYDALEKIAGQTKGDLFKAIMDQRTLQTELSKEERVSKQLRWENEQLLEEVKKIRSIDSDYKDAENKYRLELEQKEDMLQSMRRIIEGLETKLREWDVKGQEMEELRDSKIRLGSEILRLRQHNISRSNSSTSTNLKSPKQSRTGLLMNRKYIWYRFYRYASNIVYLFWLYISPACPLSNTSVALRSSATRFATVSLSN</sequence>
<dbReference type="Proteomes" id="UP000504634">
    <property type="component" value="Unplaced"/>
</dbReference>
<gene>
    <name evidence="4" type="primary">LOC115630649</name>
</gene>
<protein>
    <submittedName>
        <fullName evidence="4">Uncharacterized protein LOC115630649</fullName>
    </submittedName>
</protein>
<keyword evidence="1" id="KW-0175">Coiled coil</keyword>
<dbReference type="RefSeq" id="XP_030383151.1">
    <property type="nucleotide sequence ID" value="XM_030527291.1"/>
</dbReference>
<evidence type="ECO:0000313" key="3">
    <source>
        <dbReference type="Proteomes" id="UP000504634"/>
    </source>
</evidence>
<organism evidence="3 4">
    <name type="scientific">Drosophila lebanonensis</name>
    <name type="common">Fruit fly</name>
    <name type="synonym">Scaptodrosophila lebanonensis</name>
    <dbReference type="NCBI Taxonomy" id="7225"/>
    <lineage>
        <taxon>Eukaryota</taxon>
        <taxon>Metazoa</taxon>
        <taxon>Ecdysozoa</taxon>
        <taxon>Arthropoda</taxon>
        <taxon>Hexapoda</taxon>
        <taxon>Insecta</taxon>
        <taxon>Pterygota</taxon>
        <taxon>Neoptera</taxon>
        <taxon>Endopterygota</taxon>
        <taxon>Diptera</taxon>
        <taxon>Brachycera</taxon>
        <taxon>Muscomorpha</taxon>
        <taxon>Ephydroidea</taxon>
        <taxon>Drosophilidae</taxon>
        <taxon>Scaptodrosophila</taxon>
    </lineage>
</organism>
<keyword evidence="3" id="KW-1185">Reference proteome</keyword>
<accession>A0A6J2U3D6</accession>
<evidence type="ECO:0000313" key="4">
    <source>
        <dbReference type="RefSeq" id="XP_030383151.1"/>
    </source>
</evidence>